<accession>A0A504YZD8</accession>
<feature type="compositionally biased region" description="Basic and acidic residues" evidence="1">
    <location>
        <begin position="192"/>
        <end position="201"/>
    </location>
</feature>
<organism evidence="2 3">
    <name type="scientific">Fasciola gigantica</name>
    <name type="common">Giant liver fluke</name>
    <dbReference type="NCBI Taxonomy" id="46835"/>
    <lineage>
        <taxon>Eukaryota</taxon>
        <taxon>Metazoa</taxon>
        <taxon>Spiralia</taxon>
        <taxon>Lophotrochozoa</taxon>
        <taxon>Platyhelminthes</taxon>
        <taxon>Trematoda</taxon>
        <taxon>Digenea</taxon>
        <taxon>Plagiorchiida</taxon>
        <taxon>Echinostomata</taxon>
        <taxon>Echinostomatoidea</taxon>
        <taxon>Fasciolidae</taxon>
        <taxon>Fasciola</taxon>
    </lineage>
</organism>
<feature type="compositionally biased region" description="Polar residues" evidence="1">
    <location>
        <begin position="147"/>
        <end position="170"/>
    </location>
</feature>
<feature type="compositionally biased region" description="Low complexity" evidence="1">
    <location>
        <begin position="14"/>
        <end position="28"/>
    </location>
</feature>
<evidence type="ECO:0000313" key="3">
    <source>
        <dbReference type="Proteomes" id="UP000316759"/>
    </source>
</evidence>
<name>A0A504YZD8_FASGI</name>
<dbReference type="Proteomes" id="UP000316759">
    <property type="component" value="Unassembled WGS sequence"/>
</dbReference>
<dbReference type="AlphaFoldDB" id="A0A504YZD8"/>
<gene>
    <name evidence="2" type="ORF">FGIG_01354</name>
</gene>
<sequence>MYDRERDQRRRFGSGRQSGFRRGFGNRQSFRRDGPQDDRQTYRDNDRSFVNRPYERNGRPRPLDSRPRPSLEEFRPRNDRPPVRSGFSNQSNIQRKRPHSPTGYNRTNYDAKVMRTNTDAITRNGRPFVPDSGAHRSRMENRYPSYGGNNSTNRDYQLSRPNRSITNHASVNRDRHSPKAGRPVNSGNSNRRGYDKNDRPRHQSGSDLSLPQRNYRPSRSSERYSASNTSKSVYTPNRTPFRNSEANRWK</sequence>
<feature type="compositionally biased region" description="Polar residues" evidence="1">
    <location>
        <begin position="203"/>
        <end position="244"/>
    </location>
</feature>
<feature type="compositionally biased region" description="Basic and acidic residues" evidence="1">
    <location>
        <begin position="30"/>
        <end position="82"/>
    </location>
</feature>
<feature type="compositionally biased region" description="Basic and acidic residues" evidence="1">
    <location>
        <begin position="1"/>
        <end position="10"/>
    </location>
</feature>
<dbReference type="EMBL" id="SUNJ01002473">
    <property type="protein sequence ID" value="TPP65949.1"/>
    <property type="molecule type" value="Genomic_DNA"/>
</dbReference>
<keyword evidence="3" id="KW-1185">Reference proteome</keyword>
<protein>
    <submittedName>
        <fullName evidence="2">Uncharacterized protein</fullName>
    </submittedName>
</protein>
<comment type="caution">
    <text evidence="2">The sequence shown here is derived from an EMBL/GenBank/DDBJ whole genome shotgun (WGS) entry which is preliminary data.</text>
</comment>
<dbReference type="OrthoDB" id="10518120at2759"/>
<proteinExistence type="predicted"/>
<feature type="region of interest" description="Disordered" evidence="1">
    <location>
        <begin position="1"/>
        <end position="250"/>
    </location>
</feature>
<evidence type="ECO:0000313" key="2">
    <source>
        <dbReference type="EMBL" id="TPP65949.1"/>
    </source>
</evidence>
<reference evidence="2 3" key="1">
    <citation type="submission" date="2019-04" db="EMBL/GenBank/DDBJ databases">
        <title>Annotation for the trematode Fasciola gigantica.</title>
        <authorList>
            <person name="Choi Y.-J."/>
        </authorList>
    </citation>
    <scope>NUCLEOTIDE SEQUENCE [LARGE SCALE GENOMIC DNA]</scope>
    <source>
        <strain evidence="2">Uganda_cow_1</strain>
    </source>
</reference>
<evidence type="ECO:0000256" key="1">
    <source>
        <dbReference type="SAM" id="MobiDB-lite"/>
    </source>
</evidence>